<dbReference type="Proteomes" id="UP000001949">
    <property type="component" value="Unassembled WGS sequence"/>
</dbReference>
<evidence type="ECO:0000313" key="2">
    <source>
        <dbReference type="Proteomes" id="UP000001949"/>
    </source>
</evidence>
<dbReference type="VEuPathDB" id="PiroplasmaDB:TpMuguga_02g00079"/>
<gene>
    <name evidence="1" type="ordered locus">TP02_0079</name>
</gene>
<comment type="caution">
    <text evidence="1">The sequence shown here is derived from an EMBL/GenBank/DDBJ whole genome shotgun (WGS) entry which is preliminary data.</text>
</comment>
<dbReference type="KEGG" id="tpv:TP02_0079"/>
<dbReference type="FunCoup" id="Q4N658">
    <property type="interactions" value="22"/>
</dbReference>
<evidence type="ECO:0000313" key="1">
    <source>
        <dbReference type="EMBL" id="EAN32365.1"/>
    </source>
</evidence>
<sequence>MATRVKSASSTASKIRIHYHSAIGTHRLKPRPLKNILYPYYRNYKPVYRARNPRTPLYYWPEIDKYPWHSHQKRYLNPEDISISLFSEFLRRDNSLITLFELLHTLPLNGVGCLCWKPEKYRRNTEPSGDKGSNGRMIFKIDEVDYVVNTPAKNNQYFLIKNVNYTTRPFKAKVIADLYLGDKLVKKDVSPIGSVRGVWDYSFPYSLESNSESDKSSSIINDKILEDLAYKVTDLRIYRPNNIFKYKELVS</sequence>
<accession>Q4N658</accession>
<dbReference type="eggNOG" id="ENOG502T21W">
    <property type="taxonomic scope" value="Eukaryota"/>
</dbReference>
<proteinExistence type="predicted"/>
<dbReference type="OMA" id="KRVHVWI"/>
<keyword evidence="2" id="KW-1185">Reference proteome</keyword>
<reference evidence="1 2" key="1">
    <citation type="journal article" date="2005" name="Science">
        <title>Genome sequence of Theileria parva, a bovine pathogen that transforms lymphocytes.</title>
        <authorList>
            <person name="Gardner M.J."/>
            <person name="Bishop R."/>
            <person name="Shah T."/>
            <person name="de Villiers E.P."/>
            <person name="Carlton J.M."/>
            <person name="Hall N."/>
            <person name="Ren Q."/>
            <person name="Paulsen I.T."/>
            <person name="Pain A."/>
            <person name="Berriman M."/>
            <person name="Wilson R.J.M."/>
            <person name="Sato S."/>
            <person name="Ralph S.A."/>
            <person name="Mann D.J."/>
            <person name="Xiong Z."/>
            <person name="Shallom S.J."/>
            <person name="Weidman J."/>
            <person name="Jiang L."/>
            <person name="Lynn J."/>
            <person name="Weaver B."/>
            <person name="Shoaibi A."/>
            <person name="Domingo A.R."/>
            <person name="Wasawo D."/>
            <person name="Crabtree J."/>
            <person name="Wortman J.R."/>
            <person name="Haas B."/>
            <person name="Angiuoli S.V."/>
            <person name="Creasy T.H."/>
            <person name="Lu C."/>
            <person name="Suh B."/>
            <person name="Silva J.C."/>
            <person name="Utterback T.R."/>
            <person name="Feldblyum T.V."/>
            <person name="Pertea M."/>
            <person name="Allen J."/>
            <person name="Nierman W.C."/>
            <person name="Taracha E.L.N."/>
            <person name="Salzberg S.L."/>
            <person name="White O.R."/>
            <person name="Fitzhugh H.A."/>
            <person name="Morzaria S."/>
            <person name="Venter J.C."/>
            <person name="Fraser C.M."/>
            <person name="Nene V."/>
        </authorList>
    </citation>
    <scope>NUCLEOTIDE SEQUENCE [LARGE SCALE GENOMIC DNA]</scope>
    <source>
        <strain evidence="1 2">Muguga</strain>
    </source>
</reference>
<dbReference type="GeneID" id="3501822"/>
<protein>
    <submittedName>
        <fullName evidence="1">Uncharacterized protein</fullName>
    </submittedName>
</protein>
<organism evidence="1 2">
    <name type="scientific">Theileria parva</name>
    <name type="common">East coast fever infection agent</name>
    <dbReference type="NCBI Taxonomy" id="5875"/>
    <lineage>
        <taxon>Eukaryota</taxon>
        <taxon>Sar</taxon>
        <taxon>Alveolata</taxon>
        <taxon>Apicomplexa</taxon>
        <taxon>Aconoidasida</taxon>
        <taxon>Piroplasmida</taxon>
        <taxon>Theileriidae</taxon>
        <taxon>Theileria</taxon>
    </lineage>
</organism>
<dbReference type="RefSeq" id="XP_764648.1">
    <property type="nucleotide sequence ID" value="XM_759555.1"/>
</dbReference>
<dbReference type="EMBL" id="AAGK01000002">
    <property type="protein sequence ID" value="EAN32365.1"/>
    <property type="molecule type" value="Genomic_DNA"/>
</dbReference>
<name>Q4N658_THEPA</name>
<dbReference type="AlphaFoldDB" id="Q4N658"/>
<dbReference type="InParanoid" id="Q4N658"/>